<comment type="caution">
    <text evidence="1">The sequence shown here is derived from an EMBL/GenBank/DDBJ whole genome shotgun (WGS) entry which is preliminary data.</text>
</comment>
<evidence type="ECO:0000313" key="2">
    <source>
        <dbReference type="Proteomes" id="UP000003919"/>
    </source>
</evidence>
<sequence length="352" mass="39574">MQMLIRKSPWFFLMLIMFSCIDPYAVEVEEGVQLLTIDGMVTSGKGPHVIRLTRSDTYGSVFEGLVRPVSNATVIVRDNEGVVTFFAEDKDDRGMYYSPDEFSAIVGRSYTLQIQLTDGKVYTSLPEKIESEIAIQDIYFRSETSPVEGEINLASGVGIYVDVEDPAGQNNFYYWRNGPSVYELHTRPDLYVDRETRAPAPKDCCNLCYVQEEVGNYSVFLSNDDVFDGLSTRMKAGFIPDDGLRFVTTFRVDLKQLSITAEAYRFLRLVKQQVGISGSVFDPPPANIRGNMISLDNPNEVVLGYFMAAGEVEERIYINGADLDFRQQDGLIPDDCRVVDDTTLDPPADWLP</sequence>
<dbReference type="PROSITE" id="PS51257">
    <property type="entry name" value="PROKAR_LIPOPROTEIN"/>
    <property type="match status" value="1"/>
</dbReference>
<dbReference type="EMBL" id="AAXU02000001">
    <property type="protein sequence ID" value="EAZ79407.1"/>
    <property type="molecule type" value="Genomic_DNA"/>
</dbReference>
<name>A3I203_9BACT</name>
<evidence type="ECO:0000313" key="1">
    <source>
        <dbReference type="EMBL" id="EAZ79407.1"/>
    </source>
</evidence>
<reference evidence="1 2" key="1">
    <citation type="journal article" date="2011" name="J. Bacteriol.">
        <title>Complete genome sequence of Algoriphagus sp. PR1, bacterial prey of a colony-forming choanoflagellate.</title>
        <authorList>
            <person name="Alegado R.A."/>
            <person name="Ferriera S."/>
            <person name="Nusbaum C."/>
            <person name="Young S.K."/>
            <person name="Zeng Q."/>
            <person name="Imamovic A."/>
            <person name="Fairclough S.R."/>
            <person name="King N."/>
        </authorList>
    </citation>
    <scope>NUCLEOTIDE SEQUENCE [LARGE SCALE GENOMIC DNA]</scope>
    <source>
        <strain evidence="1 2">PR1</strain>
    </source>
</reference>
<protein>
    <recommendedName>
        <fullName evidence="3">Lipoprotein</fullName>
    </recommendedName>
</protein>
<dbReference type="HOGENOM" id="CLU_056928_0_0_10"/>
<dbReference type="STRING" id="388413.ALPR1_04173"/>
<gene>
    <name evidence="1" type="ORF">ALPR1_04173</name>
</gene>
<accession>A3I203</accession>
<dbReference type="AlphaFoldDB" id="A3I203"/>
<organism evidence="1 2">
    <name type="scientific">Algoriphagus machipongonensis</name>
    <dbReference type="NCBI Taxonomy" id="388413"/>
    <lineage>
        <taxon>Bacteria</taxon>
        <taxon>Pseudomonadati</taxon>
        <taxon>Bacteroidota</taxon>
        <taxon>Cytophagia</taxon>
        <taxon>Cytophagales</taxon>
        <taxon>Cyclobacteriaceae</taxon>
        <taxon>Algoriphagus</taxon>
    </lineage>
</organism>
<dbReference type="EMBL" id="CM001023">
    <property type="protein sequence ID" value="EAZ79407.1"/>
    <property type="molecule type" value="Genomic_DNA"/>
</dbReference>
<keyword evidence="2" id="KW-1185">Reference proteome</keyword>
<evidence type="ECO:0008006" key="3">
    <source>
        <dbReference type="Google" id="ProtNLM"/>
    </source>
</evidence>
<dbReference type="InterPro" id="IPR025345">
    <property type="entry name" value="DUF4249"/>
</dbReference>
<dbReference type="eggNOG" id="ENOG502ZBHJ">
    <property type="taxonomic scope" value="Bacteria"/>
</dbReference>
<proteinExistence type="predicted"/>
<dbReference type="Pfam" id="PF14054">
    <property type="entry name" value="DUF4249"/>
    <property type="match status" value="1"/>
</dbReference>
<dbReference type="Proteomes" id="UP000003919">
    <property type="component" value="Chromosome"/>
</dbReference>